<dbReference type="InterPro" id="IPR029058">
    <property type="entry name" value="AB_hydrolase_fold"/>
</dbReference>
<dbReference type="AlphaFoldDB" id="A0AAR5P6M6"/>
<evidence type="ECO:0000313" key="11">
    <source>
        <dbReference type="EnsemblMetazoa" id="XP_019756755.1"/>
    </source>
</evidence>
<dbReference type="PANTHER" id="PTHR11005">
    <property type="entry name" value="LYSOSOMAL ACID LIPASE-RELATED"/>
    <property type="match status" value="1"/>
</dbReference>
<evidence type="ECO:0000256" key="8">
    <source>
        <dbReference type="PIRSR" id="PIRSR000862-1"/>
    </source>
</evidence>
<evidence type="ECO:0000256" key="4">
    <source>
        <dbReference type="ARBA" id="ARBA00022963"/>
    </source>
</evidence>
<keyword evidence="5" id="KW-0443">Lipid metabolism</keyword>
<evidence type="ECO:0000256" key="6">
    <source>
        <dbReference type="ARBA" id="ARBA00023180"/>
    </source>
</evidence>
<evidence type="ECO:0000256" key="3">
    <source>
        <dbReference type="ARBA" id="ARBA00022801"/>
    </source>
</evidence>
<accession>A0AAR5P6M6</accession>
<keyword evidence="6" id="KW-0325">Glycoprotein</keyword>
<feature type="active site" description="Charge relay system" evidence="8">
    <location>
        <position position="389"/>
    </location>
</feature>
<dbReference type="PIRSF" id="PIRSF000862">
    <property type="entry name" value="Steryl_ester_lip"/>
    <property type="match status" value="1"/>
</dbReference>
<dbReference type="SUPFAM" id="SSF53474">
    <property type="entry name" value="alpha/beta-Hydrolases"/>
    <property type="match status" value="1"/>
</dbReference>
<feature type="domain" description="Partial AB-hydrolase lipase" evidence="10">
    <location>
        <begin position="54"/>
        <end position="107"/>
    </location>
</feature>
<evidence type="ECO:0000256" key="5">
    <source>
        <dbReference type="ARBA" id="ARBA00023098"/>
    </source>
</evidence>
<evidence type="ECO:0000256" key="9">
    <source>
        <dbReference type="SAM" id="SignalP"/>
    </source>
</evidence>
<name>A0AAR5P6M6_DENPD</name>
<evidence type="ECO:0000313" key="12">
    <source>
        <dbReference type="Proteomes" id="UP000019118"/>
    </source>
</evidence>
<protein>
    <recommendedName>
        <fullName evidence="7">Lipase</fullName>
    </recommendedName>
</protein>
<comment type="similarity">
    <text evidence="1 7">Belongs to the AB hydrolase superfamily. Lipase family.</text>
</comment>
<evidence type="ECO:0000256" key="2">
    <source>
        <dbReference type="ARBA" id="ARBA00022729"/>
    </source>
</evidence>
<reference evidence="11" key="2">
    <citation type="submission" date="2024-08" db="UniProtKB">
        <authorList>
            <consortium name="EnsemblMetazoa"/>
        </authorList>
    </citation>
    <scope>IDENTIFICATION</scope>
</reference>
<dbReference type="InterPro" id="IPR006693">
    <property type="entry name" value="AB_hydrolase_lipase"/>
</dbReference>
<dbReference type="Gene3D" id="3.40.50.1820">
    <property type="entry name" value="alpha/beta hydrolase"/>
    <property type="match status" value="1"/>
</dbReference>
<feature type="active site" description="Nucleophile" evidence="8">
    <location>
        <position position="185"/>
    </location>
</feature>
<keyword evidence="2 9" id="KW-0732">Signal</keyword>
<dbReference type="EnsemblMetazoa" id="XM_019901196.1">
    <property type="protein sequence ID" value="XP_019756755.1"/>
    <property type="gene ID" value="LOC109535310"/>
</dbReference>
<keyword evidence="12" id="KW-1185">Reference proteome</keyword>
<organism evidence="11 12">
    <name type="scientific">Dendroctonus ponderosae</name>
    <name type="common">Mountain pine beetle</name>
    <dbReference type="NCBI Taxonomy" id="77166"/>
    <lineage>
        <taxon>Eukaryota</taxon>
        <taxon>Metazoa</taxon>
        <taxon>Ecdysozoa</taxon>
        <taxon>Arthropoda</taxon>
        <taxon>Hexapoda</taxon>
        <taxon>Insecta</taxon>
        <taxon>Pterygota</taxon>
        <taxon>Neoptera</taxon>
        <taxon>Endopterygota</taxon>
        <taxon>Coleoptera</taxon>
        <taxon>Polyphaga</taxon>
        <taxon>Cucujiformia</taxon>
        <taxon>Curculionidae</taxon>
        <taxon>Scolytinae</taxon>
        <taxon>Dendroctonus</taxon>
    </lineage>
</organism>
<keyword evidence="4 7" id="KW-0442">Lipid degradation</keyword>
<keyword evidence="3 7" id="KW-0378">Hydrolase</keyword>
<evidence type="ECO:0000259" key="10">
    <source>
        <dbReference type="Pfam" id="PF04083"/>
    </source>
</evidence>
<dbReference type="FunFam" id="3.40.50.1820:FF:000057">
    <property type="entry name" value="Lipase"/>
    <property type="match status" value="1"/>
</dbReference>
<dbReference type="Pfam" id="PF04083">
    <property type="entry name" value="Abhydro_lipase"/>
    <property type="match status" value="1"/>
</dbReference>
<evidence type="ECO:0000256" key="1">
    <source>
        <dbReference type="ARBA" id="ARBA00010701"/>
    </source>
</evidence>
<dbReference type="Proteomes" id="UP000019118">
    <property type="component" value="Unassembled WGS sequence"/>
</dbReference>
<feature type="chain" id="PRO_5043961293" description="Lipase" evidence="9">
    <location>
        <begin position="22"/>
        <end position="436"/>
    </location>
</feature>
<dbReference type="InterPro" id="IPR025483">
    <property type="entry name" value="Lipase_euk"/>
</dbReference>
<reference evidence="12" key="1">
    <citation type="journal article" date="2013" name="Genome Biol.">
        <title>Draft genome of the mountain pine beetle, Dendroctonus ponderosae Hopkins, a major forest pest.</title>
        <authorList>
            <person name="Keeling C.I."/>
            <person name="Yuen M.M."/>
            <person name="Liao N.Y."/>
            <person name="Docking T.R."/>
            <person name="Chan S.K."/>
            <person name="Taylor G.A."/>
            <person name="Palmquist D.L."/>
            <person name="Jackman S.D."/>
            <person name="Nguyen A."/>
            <person name="Li M."/>
            <person name="Henderson H."/>
            <person name="Janes J.K."/>
            <person name="Zhao Y."/>
            <person name="Pandoh P."/>
            <person name="Moore R."/>
            <person name="Sperling F.A."/>
            <person name="Huber D.P."/>
            <person name="Birol I."/>
            <person name="Jones S.J."/>
            <person name="Bohlmann J."/>
        </authorList>
    </citation>
    <scope>NUCLEOTIDE SEQUENCE</scope>
</reference>
<evidence type="ECO:0000256" key="7">
    <source>
        <dbReference type="PIRNR" id="PIRNR000862"/>
    </source>
</evidence>
<dbReference type="GO" id="GO:0016042">
    <property type="term" value="P:lipid catabolic process"/>
    <property type="evidence" value="ECO:0007669"/>
    <property type="project" value="UniProtKB-KW"/>
</dbReference>
<sequence>MCGNRNIRVILLVACVVLVRCQKRPNNVCPNFRDYFNMANNSNCWYDFAAEMTVPEIIRNTGYPIITYKVRTQDDFHLTVFRIPGVNPTKPPIFMLHGVQSTSGMFVGLGKRSIAFQPADAGYDVWLGNYRGSEYSEGHESLNVTQKGFWDHSVDEIAKYDVPAMLQLVQYHSGAKRKTIYIGHSLASSVAMMFASERPAFAKSLVSLFIFVGPAYKMTHMRSPYRMFFPLFYPALEITGALNLVQIVSRGHSRRLTRPTCMASPVIMMGCVAMVNMFIGPLTEIAPETLPVYFNQLPGGTSLKTLTFLRESTKGNFRKYDYGPGKNRFLYGSKTPPDYDISKITVPIFLIYARSDWATTKQDALELYKQLPQAIRAGIYGVEKLNFNHNDFFFGRNADELVNKPLMEIIDKFLAKRRAGNRTTPNPQRGTVNNKL</sequence>
<dbReference type="GO" id="GO:0016788">
    <property type="term" value="F:hydrolase activity, acting on ester bonds"/>
    <property type="evidence" value="ECO:0007669"/>
    <property type="project" value="InterPro"/>
</dbReference>
<proteinExistence type="inferred from homology"/>
<feature type="active site" description="Charge relay system" evidence="8">
    <location>
        <position position="356"/>
    </location>
</feature>
<feature type="signal peptide" evidence="9">
    <location>
        <begin position="1"/>
        <end position="21"/>
    </location>
</feature>